<evidence type="ECO:0000313" key="3">
    <source>
        <dbReference type="Proteomes" id="UP001066276"/>
    </source>
</evidence>
<organism evidence="2 3">
    <name type="scientific">Pleurodeles waltl</name>
    <name type="common">Iberian ribbed newt</name>
    <dbReference type="NCBI Taxonomy" id="8319"/>
    <lineage>
        <taxon>Eukaryota</taxon>
        <taxon>Metazoa</taxon>
        <taxon>Chordata</taxon>
        <taxon>Craniata</taxon>
        <taxon>Vertebrata</taxon>
        <taxon>Euteleostomi</taxon>
        <taxon>Amphibia</taxon>
        <taxon>Batrachia</taxon>
        <taxon>Caudata</taxon>
        <taxon>Salamandroidea</taxon>
        <taxon>Salamandridae</taxon>
        <taxon>Pleurodelinae</taxon>
        <taxon>Pleurodeles</taxon>
    </lineage>
</organism>
<keyword evidence="3" id="KW-1185">Reference proteome</keyword>
<proteinExistence type="predicted"/>
<gene>
    <name evidence="2" type="ORF">NDU88_005339</name>
</gene>
<feature type="compositionally biased region" description="Basic and acidic residues" evidence="1">
    <location>
        <begin position="124"/>
        <end position="134"/>
    </location>
</feature>
<dbReference type="Proteomes" id="UP001066276">
    <property type="component" value="Chromosome 6"/>
</dbReference>
<feature type="region of interest" description="Disordered" evidence="1">
    <location>
        <begin position="1"/>
        <end position="199"/>
    </location>
</feature>
<accession>A0AAV7QFP0</accession>
<feature type="compositionally biased region" description="Polar residues" evidence="1">
    <location>
        <begin position="14"/>
        <end position="31"/>
    </location>
</feature>
<feature type="compositionally biased region" description="Basic and acidic residues" evidence="1">
    <location>
        <begin position="52"/>
        <end position="62"/>
    </location>
</feature>
<feature type="compositionally biased region" description="Acidic residues" evidence="1">
    <location>
        <begin position="172"/>
        <end position="181"/>
    </location>
</feature>
<name>A0AAV7QFP0_PLEWA</name>
<reference evidence="2" key="1">
    <citation type="journal article" date="2022" name="bioRxiv">
        <title>Sequencing and chromosome-scale assembly of the giantPleurodeles waltlgenome.</title>
        <authorList>
            <person name="Brown T."/>
            <person name="Elewa A."/>
            <person name="Iarovenko S."/>
            <person name="Subramanian E."/>
            <person name="Araus A.J."/>
            <person name="Petzold A."/>
            <person name="Susuki M."/>
            <person name="Suzuki K.-i.T."/>
            <person name="Hayashi T."/>
            <person name="Toyoda A."/>
            <person name="Oliveira C."/>
            <person name="Osipova E."/>
            <person name="Leigh N.D."/>
            <person name="Simon A."/>
            <person name="Yun M.H."/>
        </authorList>
    </citation>
    <scope>NUCLEOTIDE SEQUENCE</scope>
    <source>
        <strain evidence="2">20211129_DDA</strain>
        <tissue evidence="2">Liver</tissue>
    </source>
</reference>
<protein>
    <submittedName>
        <fullName evidence="2">Uncharacterized protein</fullName>
    </submittedName>
</protein>
<comment type="caution">
    <text evidence="2">The sequence shown here is derived from an EMBL/GenBank/DDBJ whole genome shotgun (WGS) entry which is preliminary data.</text>
</comment>
<evidence type="ECO:0000313" key="2">
    <source>
        <dbReference type="EMBL" id="KAJ1138960.1"/>
    </source>
</evidence>
<sequence>MLLGNASLAWCDGSLSSSPSRETTGADSHTSNPEKDRAFPNLVAPPGRRWQKREVCGTKWEEKEEEPADGGNNAGETEKKEEPADGGSNAEETETEEETLRLEKAVKGYSLGCRETDDQTCLRSPKETAAREAFRVSSSHALEKHGQARGPAGKAMEAVASLSSCDWSPDPLLEEGEEDQSGSEAIRGGHANSDSGDNR</sequence>
<dbReference type="EMBL" id="JANPWB010000010">
    <property type="protein sequence ID" value="KAJ1138960.1"/>
    <property type="molecule type" value="Genomic_DNA"/>
</dbReference>
<dbReference type="AlphaFoldDB" id="A0AAV7QFP0"/>
<evidence type="ECO:0000256" key="1">
    <source>
        <dbReference type="SAM" id="MobiDB-lite"/>
    </source>
</evidence>